<dbReference type="InterPro" id="IPR011990">
    <property type="entry name" value="TPR-like_helical_dom_sf"/>
</dbReference>
<dbReference type="PANTHER" id="PTHR45586">
    <property type="entry name" value="TPR REPEAT-CONTAINING PROTEIN PA4667"/>
    <property type="match status" value="1"/>
</dbReference>
<comment type="caution">
    <text evidence="3">The sequence shown here is derived from an EMBL/GenBank/DDBJ whole genome shotgun (WGS) entry which is preliminary data.</text>
</comment>
<sequence>MNTNYLFKIAKIFYLKGILEHAITYLDRTLKADPTHGESLFYLGMIMFHANQDKEAVGYLTKTVQHNPKNYRAYYYLGMLYKKGSEFAQAIICFQAAQVSPKYKIRVFFQKGNCFREMNEIKNAIIEYKKGIAGAAKKDSTLLLALKYALAGAYETNGKLVEAIAQWEDIYSKDESYKDVIQKLEKYHALRADDNIKDFIVSSASVFEGMCLDIVNELGYDILEVKHIKTSITNIIASPRQTVIRNFRR</sequence>
<dbReference type="PROSITE" id="PS50005">
    <property type="entry name" value="TPR"/>
    <property type="match status" value="2"/>
</dbReference>
<evidence type="ECO:0000256" key="2">
    <source>
        <dbReference type="ARBA" id="ARBA00022803"/>
    </source>
</evidence>
<evidence type="ECO:0000256" key="1">
    <source>
        <dbReference type="ARBA" id="ARBA00022737"/>
    </source>
</evidence>
<dbReference type="AlphaFoldDB" id="X0YMM7"/>
<dbReference type="InterPro" id="IPR019734">
    <property type="entry name" value="TPR_rpt"/>
</dbReference>
<dbReference type="SMART" id="SM00028">
    <property type="entry name" value="TPR"/>
    <property type="match status" value="5"/>
</dbReference>
<dbReference type="EMBL" id="BARS01044602">
    <property type="protein sequence ID" value="GAG37946.1"/>
    <property type="molecule type" value="Genomic_DNA"/>
</dbReference>
<protein>
    <submittedName>
        <fullName evidence="3">Uncharacterized protein</fullName>
    </submittedName>
</protein>
<feature type="non-terminal residue" evidence="3">
    <location>
        <position position="249"/>
    </location>
</feature>
<keyword evidence="1" id="KW-0677">Repeat</keyword>
<name>X0YMM7_9ZZZZ</name>
<dbReference type="InterPro" id="IPR051012">
    <property type="entry name" value="CellSynth/LPSAsmb/PSIAsmb"/>
</dbReference>
<organism evidence="3">
    <name type="scientific">marine sediment metagenome</name>
    <dbReference type="NCBI Taxonomy" id="412755"/>
    <lineage>
        <taxon>unclassified sequences</taxon>
        <taxon>metagenomes</taxon>
        <taxon>ecological metagenomes</taxon>
    </lineage>
</organism>
<evidence type="ECO:0000313" key="3">
    <source>
        <dbReference type="EMBL" id="GAG37946.1"/>
    </source>
</evidence>
<reference evidence="3" key="1">
    <citation type="journal article" date="2014" name="Front. Microbiol.">
        <title>High frequency of phylogenetically diverse reductive dehalogenase-homologous genes in deep subseafloor sedimentary metagenomes.</title>
        <authorList>
            <person name="Kawai M."/>
            <person name="Futagami T."/>
            <person name="Toyoda A."/>
            <person name="Takaki Y."/>
            <person name="Nishi S."/>
            <person name="Hori S."/>
            <person name="Arai W."/>
            <person name="Tsubouchi T."/>
            <person name="Morono Y."/>
            <person name="Uchiyama I."/>
            <person name="Ito T."/>
            <person name="Fujiyama A."/>
            <person name="Inagaki F."/>
            <person name="Takami H."/>
        </authorList>
    </citation>
    <scope>NUCLEOTIDE SEQUENCE</scope>
    <source>
        <strain evidence="3">Expedition CK06-06</strain>
    </source>
</reference>
<dbReference type="Gene3D" id="1.25.40.10">
    <property type="entry name" value="Tetratricopeptide repeat domain"/>
    <property type="match status" value="1"/>
</dbReference>
<dbReference type="SUPFAM" id="SSF48452">
    <property type="entry name" value="TPR-like"/>
    <property type="match status" value="1"/>
</dbReference>
<proteinExistence type="predicted"/>
<gene>
    <name evidence="3" type="ORF">S01H1_67355</name>
</gene>
<keyword evidence="2" id="KW-0802">TPR repeat</keyword>
<dbReference type="PANTHER" id="PTHR45586:SF1">
    <property type="entry name" value="LIPOPOLYSACCHARIDE ASSEMBLY PROTEIN B"/>
    <property type="match status" value="1"/>
</dbReference>
<dbReference type="Pfam" id="PF12895">
    <property type="entry name" value="ANAPC3"/>
    <property type="match status" value="1"/>
</dbReference>
<accession>X0YMM7</accession>